<dbReference type="Gene3D" id="1.25.40.10">
    <property type="entry name" value="Tetratricopeptide repeat domain"/>
    <property type="match status" value="3"/>
</dbReference>
<dbReference type="Proteomes" id="UP000548476">
    <property type="component" value="Unassembled WGS sequence"/>
</dbReference>
<dbReference type="RefSeq" id="WP_184789726.1">
    <property type="nucleotide sequence ID" value="NZ_BONT01000057.1"/>
</dbReference>
<dbReference type="PANTHER" id="PTHR35807">
    <property type="entry name" value="TRANSCRIPTIONAL REGULATOR REDD-RELATED"/>
    <property type="match status" value="1"/>
</dbReference>
<evidence type="ECO:0000259" key="5">
    <source>
        <dbReference type="SMART" id="SM00862"/>
    </source>
</evidence>
<accession>A0A841FLP5</accession>
<dbReference type="Pfam" id="PF13424">
    <property type="entry name" value="TPR_12"/>
    <property type="match status" value="2"/>
</dbReference>
<dbReference type="InterPro" id="IPR019734">
    <property type="entry name" value="TPR_rpt"/>
</dbReference>
<keyword evidence="4" id="KW-0804">Transcription</keyword>
<evidence type="ECO:0000256" key="1">
    <source>
        <dbReference type="ARBA" id="ARBA00005820"/>
    </source>
</evidence>
<feature type="domain" description="Bacterial transcriptional activator" evidence="6">
    <location>
        <begin position="101"/>
        <end position="245"/>
    </location>
</feature>
<gene>
    <name evidence="7" type="ORF">HNR73_004768</name>
</gene>
<dbReference type="InterPro" id="IPR051677">
    <property type="entry name" value="AfsR-DnrI-RedD_regulator"/>
</dbReference>
<dbReference type="PRINTS" id="PR00364">
    <property type="entry name" value="DISEASERSIST"/>
</dbReference>
<evidence type="ECO:0000256" key="3">
    <source>
        <dbReference type="ARBA" id="ARBA00023125"/>
    </source>
</evidence>
<dbReference type="AlphaFoldDB" id="A0A841FLP5"/>
<keyword evidence="2" id="KW-0805">Transcription regulation</keyword>
<dbReference type="Pfam" id="PF03704">
    <property type="entry name" value="BTAD"/>
    <property type="match status" value="1"/>
</dbReference>
<comment type="similarity">
    <text evidence="1">Belongs to the AfsR/DnrI/RedD regulatory family.</text>
</comment>
<dbReference type="GO" id="GO:0000160">
    <property type="term" value="P:phosphorelay signal transduction system"/>
    <property type="evidence" value="ECO:0007669"/>
    <property type="project" value="InterPro"/>
</dbReference>
<protein>
    <submittedName>
        <fullName evidence="7">DNA-binding SARP family transcriptional activator</fullName>
    </submittedName>
</protein>
<dbReference type="CDD" id="cd15831">
    <property type="entry name" value="BTAD"/>
    <property type="match status" value="1"/>
</dbReference>
<dbReference type="InterPro" id="IPR001867">
    <property type="entry name" value="OmpR/PhoB-type_DNA-bd"/>
</dbReference>
<evidence type="ECO:0000259" key="6">
    <source>
        <dbReference type="SMART" id="SM01043"/>
    </source>
</evidence>
<dbReference type="GO" id="GO:0006355">
    <property type="term" value="P:regulation of DNA-templated transcription"/>
    <property type="evidence" value="ECO:0007669"/>
    <property type="project" value="InterPro"/>
</dbReference>
<evidence type="ECO:0000313" key="8">
    <source>
        <dbReference type="Proteomes" id="UP000548476"/>
    </source>
</evidence>
<evidence type="ECO:0000256" key="4">
    <source>
        <dbReference type="ARBA" id="ARBA00023163"/>
    </source>
</evidence>
<dbReference type="SMART" id="SM00028">
    <property type="entry name" value="TPR"/>
    <property type="match status" value="3"/>
</dbReference>
<dbReference type="InterPro" id="IPR011990">
    <property type="entry name" value="TPR-like_helical_dom_sf"/>
</dbReference>
<dbReference type="SUPFAM" id="SSF48452">
    <property type="entry name" value="TPR-like"/>
    <property type="match status" value="2"/>
</dbReference>
<dbReference type="GO" id="GO:0003677">
    <property type="term" value="F:DNA binding"/>
    <property type="evidence" value="ECO:0007669"/>
    <property type="project" value="UniProtKB-KW"/>
</dbReference>
<dbReference type="GO" id="GO:0043531">
    <property type="term" value="F:ADP binding"/>
    <property type="evidence" value="ECO:0007669"/>
    <property type="project" value="InterPro"/>
</dbReference>
<sequence>MKFRLLGPVAAFVDGPDGSVPVRLGGPRQRAVLAALLLHANVSLPYHDVVPFVWDDPPASALANLRKYVWQLRRAFQEAGAAPDRLSGEHGVALTVGAGELDVDVFARCCERAGVAVGEDDFDTAVEESWRGLALWNGPLLAGAATTERLRAAATELGRRRTSAELLHARARLALGAYAEVIGDLRRLVAADPTGEDAAHLLILALYRSNRRAEALALFDTTRRTLAEKRIEPGHALTELHRRMLADEADAAPPARVAAAGPLVPAQLPRQLENFTGRMHALLTLDRLLAAPAAAVAVVSGQAGVGKTTLAVEWAHRARSSFAGGQLYLNLHGFGPASATVNASEALRRLLTLLGADPRKIPDGLDERAAQYRSLVDGRRMLVLLDNARDAAQVRPLLPVGAGSVAVVTSRNTLSGLVVTDAARPIGLDTFTPAEAADLLTARIGADAVAAEPLAVRRLIELCAGLPLALAIAAARASTRTGTSLHALADEISRTGLDGFSDDDPQADLRSVFSWSYAALSASAARLFRLFGLLPVSKLSVTAAAALAGVDELNAREALTELSAAHLFREAAPDRFAAHDLLREYGSELAERGCDAGERAAAFERFLAYHAHAMADSAEVVGTGRTSESPALPDVVGVPREVFTGKEAAQSWQVANLDTAQALIRAAAETGRDAYVWPMTESIAWTLSRNYRWREILALSRLTLKVGKRTGDEAAQAYAHRFCGWALSYLGQSPEVGEHYRAAAALYRGLGDNYALGQLERNLGGAMLRWGRPEEALEHNRRGLEAGRAAGNKAGVANCLNGIGWVLLQLGRHEEALAACDEALAIQLNEDEFAAVATWDSLGQIHLHMGNHARALECAEASVDLAAAVGGKVFLARALEGLAEVHRAMGDRDLARDALTRALGIHRVEETGGAAAIRRKLDRL</sequence>
<dbReference type="SUPFAM" id="SSF52540">
    <property type="entry name" value="P-loop containing nucleoside triphosphate hydrolases"/>
    <property type="match status" value="1"/>
</dbReference>
<dbReference type="Gene3D" id="1.10.10.10">
    <property type="entry name" value="Winged helix-like DNA-binding domain superfamily/Winged helix DNA-binding domain"/>
    <property type="match status" value="1"/>
</dbReference>
<dbReference type="SMART" id="SM00862">
    <property type="entry name" value="Trans_reg_C"/>
    <property type="match status" value="1"/>
</dbReference>
<feature type="domain" description="OmpR/PhoB-type" evidence="5">
    <location>
        <begin position="19"/>
        <end position="96"/>
    </location>
</feature>
<keyword evidence="8" id="KW-1185">Reference proteome</keyword>
<dbReference type="InterPro" id="IPR005158">
    <property type="entry name" value="BTAD"/>
</dbReference>
<dbReference type="SUPFAM" id="SSF46894">
    <property type="entry name" value="C-terminal effector domain of the bipartite response regulators"/>
    <property type="match status" value="1"/>
</dbReference>
<keyword evidence="3 7" id="KW-0238">DNA-binding</keyword>
<proteinExistence type="inferred from homology"/>
<dbReference type="InterPro" id="IPR036388">
    <property type="entry name" value="WH-like_DNA-bd_sf"/>
</dbReference>
<dbReference type="PANTHER" id="PTHR35807:SF1">
    <property type="entry name" value="TRANSCRIPTIONAL REGULATOR REDD"/>
    <property type="match status" value="1"/>
</dbReference>
<dbReference type="SMART" id="SM01043">
    <property type="entry name" value="BTAD"/>
    <property type="match status" value="1"/>
</dbReference>
<comment type="caution">
    <text evidence="7">The sequence shown here is derived from an EMBL/GenBank/DDBJ whole genome shotgun (WGS) entry which is preliminary data.</text>
</comment>
<reference evidence="7 8" key="1">
    <citation type="submission" date="2020-08" db="EMBL/GenBank/DDBJ databases">
        <title>Genomic Encyclopedia of Type Strains, Phase IV (KMG-IV): sequencing the most valuable type-strain genomes for metagenomic binning, comparative biology and taxonomic classification.</title>
        <authorList>
            <person name="Goeker M."/>
        </authorList>
    </citation>
    <scope>NUCLEOTIDE SEQUENCE [LARGE SCALE GENOMIC DNA]</scope>
    <source>
        <strain evidence="7 8">YIM 65646</strain>
    </source>
</reference>
<dbReference type="InterPro" id="IPR027417">
    <property type="entry name" value="P-loop_NTPase"/>
</dbReference>
<dbReference type="Gene3D" id="3.40.50.300">
    <property type="entry name" value="P-loop containing nucleotide triphosphate hydrolases"/>
    <property type="match status" value="1"/>
</dbReference>
<dbReference type="EMBL" id="JACHGT010000010">
    <property type="protein sequence ID" value="MBB6036895.1"/>
    <property type="molecule type" value="Genomic_DNA"/>
</dbReference>
<dbReference type="InterPro" id="IPR016032">
    <property type="entry name" value="Sig_transdc_resp-reg_C-effctor"/>
</dbReference>
<organism evidence="7 8">
    <name type="scientific">Phytomonospora endophytica</name>
    <dbReference type="NCBI Taxonomy" id="714109"/>
    <lineage>
        <taxon>Bacteria</taxon>
        <taxon>Bacillati</taxon>
        <taxon>Actinomycetota</taxon>
        <taxon>Actinomycetes</taxon>
        <taxon>Micromonosporales</taxon>
        <taxon>Micromonosporaceae</taxon>
        <taxon>Phytomonospora</taxon>
    </lineage>
</organism>
<evidence type="ECO:0000256" key="2">
    <source>
        <dbReference type="ARBA" id="ARBA00023015"/>
    </source>
</evidence>
<name>A0A841FLP5_9ACTN</name>
<evidence type="ECO:0000313" key="7">
    <source>
        <dbReference type="EMBL" id="MBB6036895.1"/>
    </source>
</evidence>